<dbReference type="InterPro" id="IPR020846">
    <property type="entry name" value="MFS_dom"/>
</dbReference>
<feature type="transmembrane region" description="Helical" evidence="6">
    <location>
        <begin position="381"/>
        <end position="402"/>
    </location>
</feature>
<keyword evidence="4 6" id="KW-1133">Transmembrane helix</keyword>
<dbReference type="PROSITE" id="PS50850">
    <property type="entry name" value="MFS"/>
    <property type="match status" value="1"/>
</dbReference>
<name>A0ABM8P9P1_9BURK</name>
<dbReference type="Proteomes" id="UP000656319">
    <property type="component" value="Unassembled WGS sequence"/>
</dbReference>
<feature type="transmembrane region" description="Helical" evidence="6">
    <location>
        <begin position="98"/>
        <end position="116"/>
    </location>
</feature>
<evidence type="ECO:0000256" key="3">
    <source>
        <dbReference type="ARBA" id="ARBA00022692"/>
    </source>
</evidence>
<feature type="transmembrane region" description="Helical" evidence="6">
    <location>
        <begin position="156"/>
        <end position="179"/>
    </location>
</feature>
<comment type="subcellular location">
    <subcellularLocation>
        <location evidence="1">Membrane</location>
        <topology evidence="1">Multi-pass membrane protein</topology>
    </subcellularLocation>
</comment>
<reference evidence="8 9" key="1">
    <citation type="submission" date="2020-10" db="EMBL/GenBank/DDBJ databases">
        <authorList>
            <person name="Peeters C."/>
        </authorList>
    </citation>
    <scope>NUCLEOTIDE SEQUENCE [LARGE SCALE GENOMIC DNA]</scope>
    <source>
        <strain evidence="8 9">LMG 27952</strain>
    </source>
</reference>
<protein>
    <submittedName>
        <fullName evidence="8">Metabolite transport protein NicT</fullName>
    </submittedName>
</protein>
<evidence type="ECO:0000259" key="7">
    <source>
        <dbReference type="PROSITE" id="PS50850"/>
    </source>
</evidence>
<feature type="transmembrane region" description="Helical" evidence="6">
    <location>
        <begin position="289"/>
        <end position="310"/>
    </location>
</feature>
<keyword evidence="2" id="KW-0813">Transport</keyword>
<sequence>MNAPTKAAGAQDLPDIGTSEIDAAYSKIRWRLMPLLFVAYVLANIDRINIGIAQLQMKTALGFSDAVYGAGAGIFFIAYFMFEVPSSLLMNRIGVRRTLARITIGWGIVSAATMMVNSVPAFYALRFLLGVFEAGFFPGVVYYLTLWYPAARRAKALAAISSALVLAGVIGNPLSGWILKNMDAVAGLAGWQWMFLLEGLPSVGLGLVILFALPEGPHAARWLTPRQKALVAQEVEAQGSTHVAGSVRDVLKDRRVYAFAAVYFSFICAIAVIPFWLPTIIKGLGVTDLARIGLYAAIPNVVAAVAMFACAASSDRIGERRWHTSIAAMVGAAALMMLPMASSQVALSFVLLCFAAAGIFSTVPLFWAIPSAWLSGSAGAASGIALISSIGLLGGFVSPTVIGWLKTTTGSMATGLYVFSGLFAFGAILLLVITKTERAGAQAGR</sequence>
<evidence type="ECO:0000256" key="2">
    <source>
        <dbReference type="ARBA" id="ARBA00022448"/>
    </source>
</evidence>
<proteinExistence type="predicted"/>
<organism evidence="8 9">
    <name type="scientific">Paraburkholderia hiiakae</name>
    <dbReference type="NCBI Taxonomy" id="1081782"/>
    <lineage>
        <taxon>Bacteria</taxon>
        <taxon>Pseudomonadati</taxon>
        <taxon>Pseudomonadota</taxon>
        <taxon>Betaproteobacteria</taxon>
        <taxon>Burkholderiales</taxon>
        <taxon>Burkholderiaceae</taxon>
        <taxon>Paraburkholderia</taxon>
    </lineage>
</organism>
<keyword evidence="5 6" id="KW-0472">Membrane</keyword>
<evidence type="ECO:0000313" key="8">
    <source>
        <dbReference type="EMBL" id="CAD6560056.1"/>
    </source>
</evidence>
<evidence type="ECO:0000313" key="9">
    <source>
        <dbReference type="Proteomes" id="UP000656319"/>
    </source>
</evidence>
<dbReference type="CDD" id="cd17319">
    <property type="entry name" value="MFS_ExuT_GudP_like"/>
    <property type="match status" value="1"/>
</dbReference>
<dbReference type="EMBL" id="CAJHCQ010000029">
    <property type="protein sequence ID" value="CAD6560056.1"/>
    <property type="molecule type" value="Genomic_DNA"/>
</dbReference>
<gene>
    <name evidence="8" type="primary">nicT_8</name>
    <name evidence="8" type="ORF">LMG27952_07025</name>
</gene>
<keyword evidence="3 6" id="KW-0812">Transmembrane</keyword>
<accession>A0ABM8P9P1</accession>
<feature type="transmembrane region" description="Helical" evidence="6">
    <location>
        <begin position="67"/>
        <end position="86"/>
    </location>
</feature>
<evidence type="ECO:0000256" key="1">
    <source>
        <dbReference type="ARBA" id="ARBA00004141"/>
    </source>
</evidence>
<evidence type="ECO:0000256" key="5">
    <source>
        <dbReference type="ARBA" id="ARBA00023136"/>
    </source>
</evidence>
<evidence type="ECO:0000256" key="4">
    <source>
        <dbReference type="ARBA" id="ARBA00022989"/>
    </source>
</evidence>
<comment type="caution">
    <text evidence="8">The sequence shown here is derived from an EMBL/GenBank/DDBJ whole genome shotgun (WGS) entry which is preliminary data.</text>
</comment>
<feature type="transmembrane region" description="Helical" evidence="6">
    <location>
        <begin position="35"/>
        <end position="55"/>
    </location>
</feature>
<keyword evidence="9" id="KW-1185">Reference proteome</keyword>
<evidence type="ECO:0000256" key="6">
    <source>
        <dbReference type="SAM" id="Phobius"/>
    </source>
</evidence>
<feature type="transmembrane region" description="Helical" evidence="6">
    <location>
        <begin position="256"/>
        <end position="277"/>
    </location>
</feature>
<feature type="transmembrane region" description="Helical" evidence="6">
    <location>
        <begin position="347"/>
        <end position="369"/>
    </location>
</feature>
<dbReference type="SUPFAM" id="SSF103473">
    <property type="entry name" value="MFS general substrate transporter"/>
    <property type="match status" value="1"/>
</dbReference>
<feature type="transmembrane region" description="Helical" evidence="6">
    <location>
        <begin position="191"/>
        <end position="213"/>
    </location>
</feature>
<feature type="transmembrane region" description="Helical" evidence="6">
    <location>
        <begin position="322"/>
        <end position="341"/>
    </location>
</feature>
<feature type="domain" description="Major facilitator superfamily (MFS) profile" evidence="7">
    <location>
        <begin position="32"/>
        <end position="438"/>
    </location>
</feature>
<dbReference type="Pfam" id="PF07690">
    <property type="entry name" value="MFS_1"/>
    <property type="match status" value="1"/>
</dbReference>
<dbReference type="InterPro" id="IPR036259">
    <property type="entry name" value="MFS_trans_sf"/>
</dbReference>
<dbReference type="PANTHER" id="PTHR43791:SF36">
    <property type="entry name" value="TRANSPORTER, PUTATIVE (AFU_ORTHOLOGUE AFUA_6G08340)-RELATED"/>
    <property type="match status" value="1"/>
</dbReference>
<dbReference type="Gene3D" id="1.20.1250.20">
    <property type="entry name" value="MFS general substrate transporter like domains"/>
    <property type="match status" value="2"/>
</dbReference>
<feature type="transmembrane region" description="Helical" evidence="6">
    <location>
        <begin position="414"/>
        <end position="433"/>
    </location>
</feature>
<dbReference type="InterPro" id="IPR011701">
    <property type="entry name" value="MFS"/>
</dbReference>
<feature type="transmembrane region" description="Helical" evidence="6">
    <location>
        <begin position="122"/>
        <end position="144"/>
    </location>
</feature>
<dbReference type="PANTHER" id="PTHR43791">
    <property type="entry name" value="PERMEASE-RELATED"/>
    <property type="match status" value="1"/>
</dbReference>
<dbReference type="RefSeq" id="WP_201700460.1">
    <property type="nucleotide sequence ID" value="NZ_CAJHCQ010000029.1"/>
</dbReference>